<sequence>VNGSILYGFIFPMNWEMMETINFYIIIKI</sequence>
<reference evidence="1 2" key="1">
    <citation type="journal article" date="2002" name="Nature">
        <title>Genome sequence and comparative analysis of the model rodent malaria parasite Plasmodium yoelii yoelii.</title>
        <authorList>
            <person name="Carlton J.M."/>
            <person name="Angiuoli S.V."/>
            <person name="Suh B.B."/>
            <person name="Kooij T.W."/>
            <person name="Pertea M."/>
            <person name="Silva J.C."/>
            <person name="Ermolaeva M.D."/>
            <person name="Allen J.E."/>
            <person name="Selengut J.D."/>
            <person name="Koo H.L."/>
            <person name="Peterson J.D."/>
            <person name="Pop M."/>
            <person name="Kosack D.S."/>
            <person name="Shumway M.F."/>
            <person name="Bidwell S.L."/>
            <person name="Shallom S.J."/>
            <person name="van Aken S.E."/>
            <person name="Riedmuller S.B."/>
            <person name="Feldblyum T.V."/>
            <person name="Cho J.K."/>
            <person name="Quackenbush J."/>
            <person name="Sedegah M."/>
            <person name="Shoaibi A."/>
            <person name="Cummings L.M."/>
            <person name="Florens L."/>
            <person name="Yates J.R."/>
            <person name="Raine J.D."/>
            <person name="Sinden R.E."/>
            <person name="Harris M.A."/>
            <person name="Cunningham D.A."/>
            <person name="Preiser P.R."/>
            <person name="Bergman L.W."/>
            <person name="Vaidya A.B."/>
            <person name="van Lin L.H."/>
            <person name="Janse C.J."/>
            <person name="Waters A.P."/>
            <person name="Smith H.O."/>
            <person name="White O.R."/>
            <person name="Salzberg S.L."/>
            <person name="Venter J.C."/>
            <person name="Fraser C.M."/>
            <person name="Hoffman S.L."/>
            <person name="Gardner M.J."/>
            <person name="Carucci D.J."/>
        </authorList>
    </citation>
    <scope>NUCLEOTIDE SEQUENCE [LARGE SCALE GENOMIC DNA]</scope>
    <source>
        <strain evidence="1 2">17XNL</strain>
    </source>
</reference>
<protein>
    <submittedName>
        <fullName evidence="1">Uncharacterized protein</fullName>
    </submittedName>
</protein>
<dbReference type="AlphaFoldDB" id="Q7R9R3"/>
<comment type="caution">
    <text evidence="1">The sequence shown here is derived from an EMBL/GenBank/DDBJ whole genome shotgun (WGS) entry which is preliminary data.</text>
</comment>
<dbReference type="PaxDb" id="73239-Q7R9R3"/>
<proteinExistence type="predicted"/>
<gene>
    <name evidence="1" type="ORF">PY06798</name>
</gene>
<dbReference type="Proteomes" id="UP000008553">
    <property type="component" value="Unassembled WGS sequence"/>
</dbReference>
<name>Q7R9R3_PLAYO</name>
<evidence type="ECO:0000313" key="1">
    <source>
        <dbReference type="EMBL" id="EAA19084.1"/>
    </source>
</evidence>
<accession>Q7R9R3</accession>
<keyword evidence="2" id="KW-1185">Reference proteome</keyword>
<dbReference type="InParanoid" id="Q7R9R3"/>
<evidence type="ECO:0000313" key="2">
    <source>
        <dbReference type="Proteomes" id="UP000008553"/>
    </source>
</evidence>
<dbReference type="EMBL" id="AABL01002362">
    <property type="protein sequence ID" value="EAA19084.1"/>
    <property type="molecule type" value="Genomic_DNA"/>
</dbReference>
<organism evidence="1 2">
    <name type="scientific">Plasmodium yoelii yoelii</name>
    <dbReference type="NCBI Taxonomy" id="73239"/>
    <lineage>
        <taxon>Eukaryota</taxon>
        <taxon>Sar</taxon>
        <taxon>Alveolata</taxon>
        <taxon>Apicomplexa</taxon>
        <taxon>Aconoidasida</taxon>
        <taxon>Haemosporida</taxon>
        <taxon>Plasmodiidae</taxon>
        <taxon>Plasmodium</taxon>
        <taxon>Plasmodium (Vinckeia)</taxon>
    </lineage>
</organism>
<feature type="non-terminal residue" evidence="1">
    <location>
        <position position="1"/>
    </location>
</feature>